<dbReference type="Gene3D" id="1.20.58.320">
    <property type="entry name" value="TPR-like"/>
    <property type="match status" value="1"/>
</dbReference>
<dbReference type="PANTHER" id="PTHR31435:SF9">
    <property type="entry name" value="PROTEIN NATD1"/>
    <property type="match status" value="1"/>
</dbReference>
<dbReference type="EMBL" id="JAQQXT010000002">
    <property type="protein sequence ID" value="MDC8770963.1"/>
    <property type="molecule type" value="Genomic_DNA"/>
</dbReference>
<dbReference type="InterPro" id="IPR031165">
    <property type="entry name" value="GNAT_YJDJ"/>
</dbReference>
<dbReference type="Pfam" id="PF06041">
    <property type="entry name" value="DUF924"/>
    <property type="match status" value="1"/>
</dbReference>
<accession>A0ABT5KAS0</accession>
<gene>
    <name evidence="2" type="ORF">PRZ03_05215</name>
</gene>
<dbReference type="Proteomes" id="UP001221189">
    <property type="component" value="Unassembled WGS sequence"/>
</dbReference>
<dbReference type="RefSeq" id="WP_273599312.1">
    <property type="nucleotide sequence ID" value="NZ_JAQQXT010000002.1"/>
</dbReference>
<dbReference type="InterPro" id="IPR016181">
    <property type="entry name" value="Acyl_CoA_acyltransferase"/>
</dbReference>
<feature type="domain" description="N-acetyltransferase" evidence="1">
    <location>
        <begin position="9"/>
        <end position="94"/>
    </location>
</feature>
<name>A0ABT5KAS0_9BURK</name>
<protein>
    <submittedName>
        <fullName evidence="2">DUF924 family protein</fullName>
    </submittedName>
</protein>
<dbReference type="Gene3D" id="3.40.630.30">
    <property type="match status" value="1"/>
</dbReference>
<dbReference type="Gene3D" id="1.25.40.10">
    <property type="entry name" value="Tetratricopeptide repeat domain"/>
    <property type="match status" value="1"/>
</dbReference>
<sequence>MNTSSLDIQHDPVQQRFSALVDGHGLELDYEQRGQQLIITHTGCAPALRGRGLAGILVEHALGWAAPLGLQLVPACSYVATHMKRYPRWQRLTLAAQAQQVLNYWFGPLGSADDGQVRPLWFQKSETTDADIKQRFGGLIDDALAGRLPAWSETPLSRLARILLLDQFTRNVFRGTAQSFAGDDLALQDTLALLDGDLLRDMEPLQRWFALMPLEHAESMPMQDRSVAEFSALAQQDARLSGALDYAHKHREVIALFGRYPHRNALLGRASSAAELSYLAQPGAGF</sequence>
<proteinExistence type="predicted"/>
<dbReference type="PANTHER" id="PTHR31435">
    <property type="entry name" value="PROTEIN NATD1"/>
    <property type="match status" value="1"/>
</dbReference>
<dbReference type="PROSITE" id="PS51729">
    <property type="entry name" value="GNAT_YJDJ"/>
    <property type="match status" value="1"/>
</dbReference>
<evidence type="ECO:0000313" key="3">
    <source>
        <dbReference type="Proteomes" id="UP001221189"/>
    </source>
</evidence>
<dbReference type="InterPro" id="IPR011990">
    <property type="entry name" value="TPR-like_helical_dom_sf"/>
</dbReference>
<dbReference type="SUPFAM" id="SSF48452">
    <property type="entry name" value="TPR-like"/>
    <property type="match status" value="1"/>
</dbReference>
<evidence type="ECO:0000313" key="2">
    <source>
        <dbReference type="EMBL" id="MDC8770963.1"/>
    </source>
</evidence>
<dbReference type="InterPro" id="IPR045057">
    <property type="entry name" value="Gcn5-rel_NAT"/>
</dbReference>
<evidence type="ECO:0000259" key="1">
    <source>
        <dbReference type="PROSITE" id="PS51729"/>
    </source>
</evidence>
<reference evidence="2 3" key="1">
    <citation type="submission" date="2022-10" db="EMBL/GenBank/DDBJ databases">
        <title>Paucibacter sp. hw1 Genome sequencing.</title>
        <authorList>
            <person name="Park S."/>
        </authorList>
    </citation>
    <scope>NUCLEOTIDE SEQUENCE [LARGE SCALE GENOMIC DNA]</scope>
    <source>
        <strain evidence="3">hw1</strain>
    </source>
</reference>
<comment type="caution">
    <text evidence="2">The sequence shown here is derived from an EMBL/GenBank/DDBJ whole genome shotgun (WGS) entry which is preliminary data.</text>
</comment>
<dbReference type="SUPFAM" id="SSF55729">
    <property type="entry name" value="Acyl-CoA N-acyltransferases (Nat)"/>
    <property type="match status" value="1"/>
</dbReference>
<dbReference type="InterPro" id="IPR010323">
    <property type="entry name" value="DUF924"/>
</dbReference>
<organism evidence="2 3">
    <name type="scientific">Roseateles albus</name>
    <dbReference type="NCBI Taxonomy" id="2987525"/>
    <lineage>
        <taxon>Bacteria</taxon>
        <taxon>Pseudomonadati</taxon>
        <taxon>Pseudomonadota</taxon>
        <taxon>Betaproteobacteria</taxon>
        <taxon>Burkholderiales</taxon>
        <taxon>Sphaerotilaceae</taxon>
        <taxon>Roseateles</taxon>
    </lineage>
</organism>
<keyword evidence="3" id="KW-1185">Reference proteome</keyword>
<dbReference type="Pfam" id="PF14542">
    <property type="entry name" value="Acetyltransf_CG"/>
    <property type="match status" value="1"/>
</dbReference>